<dbReference type="AlphaFoldDB" id="A0A9D4L8X2"/>
<reference evidence="1" key="2">
    <citation type="submission" date="2020-11" db="EMBL/GenBank/DDBJ databases">
        <authorList>
            <person name="McCartney M.A."/>
            <person name="Auch B."/>
            <person name="Kono T."/>
            <person name="Mallez S."/>
            <person name="Becker A."/>
            <person name="Gohl D.M."/>
            <person name="Silverstein K.A.T."/>
            <person name="Koren S."/>
            <person name="Bechman K.B."/>
            <person name="Herman A."/>
            <person name="Abrahante J.E."/>
            <person name="Garbe J."/>
        </authorList>
    </citation>
    <scope>NUCLEOTIDE SEQUENCE</scope>
    <source>
        <strain evidence="1">Duluth1</strain>
        <tissue evidence="1">Whole animal</tissue>
    </source>
</reference>
<dbReference type="EMBL" id="JAIWYP010000003">
    <property type="protein sequence ID" value="KAH3854180.1"/>
    <property type="molecule type" value="Genomic_DNA"/>
</dbReference>
<comment type="caution">
    <text evidence="1">The sequence shown here is derived from an EMBL/GenBank/DDBJ whole genome shotgun (WGS) entry which is preliminary data.</text>
</comment>
<protein>
    <submittedName>
        <fullName evidence="1">Uncharacterized protein</fullName>
    </submittedName>
</protein>
<gene>
    <name evidence="1" type="ORF">DPMN_096718</name>
</gene>
<reference evidence="1" key="1">
    <citation type="journal article" date="2019" name="bioRxiv">
        <title>The Genome of the Zebra Mussel, Dreissena polymorpha: A Resource for Invasive Species Research.</title>
        <authorList>
            <person name="McCartney M.A."/>
            <person name="Auch B."/>
            <person name="Kono T."/>
            <person name="Mallez S."/>
            <person name="Zhang Y."/>
            <person name="Obille A."/>
            <person name="Becker A."/>
            <person name="Abrahante J.E."/>
            <person name="Garbe J."/>
            <person name="Badalamenti J.P."/>
            <person name="Herman A."/>
            <person name="Mangelson H."/>
            <person name="Liachko I."/>
            <person name="Sullivan S."/>
            <person name="Sone E.D."/>
            <person name="Koren S."/>
            <person name="Silverstein K.A.T."/>
            <person name="Beckman K.B."/>
            <person name="Gohl D.M."/>
        </authorList>
    </citation>
    <scope>NUCLEOTIDE SEQUENCE</scope>
    <source>
        <strain evidence="1">Duluth1</strain>
        <tissue evidence="1">Whole animal</tissue>
    </source>
</reference>
<accession>A0A9D4L8X2</accession>
<organism evidence="1 2">
    <name type="scientific">Dreissena polymorpha</name>
    <name type="common">Zebra mussel</name>
    <name type="synonym">Mytilus polymorpha</name>
    <dbReference type="NCBI Taxonomy" id="45954"/>
    <lineage>
        <taxon>Eukaryota</taxon>
        <taxon>Metazoa</taxon>
        <taxon>Spiralia</taxon>
        <taxon>Lophotrochozoa</taxon>
        <taxon>Mollusca</taxon>
        <taxon>Bivalvia</taxon>
        <taxon>Autobranchia</taxon>
        <taxon>Heteroconchia</taxon>
        <taxon>Euheterodonta</taxon>
        <taxon>Imparidentia</taxon>
        <taxon>Neoheterodontei</taxon>
        <taxon>Myida</taxon>
        <taxon>Dreissenoidea</taxon>
        <taxon>Dreissenidae</taxon>
        <taxon>Dreissena</taxon>
    </lineage>
</organism>
<keyword evidence="2" id="KW-1185">Reference proteome</keyword>
<dbReference type="Proteomes" id="UP000828390">
    <property type="component" value="Unassembled WGS sequence"/>
</dbReference>
<sequence length="62" mass="7008">MSPRNPVTIPDIPLHSFSPSSTSLSKDMLGLYLLVLLVLEHKDENIMALKVHVHPYTSRLRV</sequence>
<proteinExistence type="predicted"/>
<evidence type="ECO:0000313" key="2">
    <source>
        <dbReference type="Proteomes" id="UP000828390"/>
    </source>
</evidence>
<name>A0A9D4L8X2_DREPO</name>
<evidence type="ECO:0000313" key="1">
    <source>
        <dbReference type="EMBL" id="KAH3854180.1"/>
    </source>
</evidence>